<gene>
    <name evidence="2" type="ORF">K435DRAFT_295221</name>
</gene>
<proteinExistence type="predicted"/>
<evidence type="ECO:0000256" key="1">
    <source>
        <dbReference type="SAM" id="Phobius"/>
    </source>
</evidence>
<keyword evidence="3" id="KW-1185">Reference proteome</keyword>
<protein>
    <submittedName>
        <fullName evidence="2">Uncharacterized protein</fullName>
    </submittedName>
</protein>
<dbReference type="Proteomes" id="UP000297245">
    <property type="component" value="Unassembled WGS sequence"/>
</dbReference>
<accession>A0A4V4HDZ6</accession>
<evidence type="ECO:0000313" key="3">
    <source>
        <dbReference type="Proteomes" id="UP000297245"/>
    </source>
</evidence>
<dbReference type="AlphaFoldDB" id="A0A4V4HDZ6"/>
<evidence type="ECO:0000313" key="2">
    <source>
        <dbReference type="EMBL" id="THU89255.1"/>
    </source>
</evidence>
<name>A0A4V4HDZ6_DENBC</name>
<feature type="transmembrane region" description="Helical" evidence="1">
    <location>
        <begin position="36"/>
        <end position="55"/>
    </location>
</feature>
<reference evidence="2 3" key="1">
    <citation type="journal article" date="2019" name="Nat. Ecol. Evol.">
        <title>Megaphylogeny resolves global patterns of mushroom evolution.</title>
        <authorList>
            <person name="Varga T."/>
            <person name="Krizsan K."/>
            <person name="Foldi C."/>
            <person name="Dima B."/>
            <person name="Sanchez-Garcia M."/>
            <person name="Sanchez-Ramirez S."/>
            <person name="Szollosi G.J."/>
            <person name="Szarkandi J.G."/>
            <person name="Papp V."/>
            <person name="Albert L."/>
            <person name="Andreopoulos W."/>
            <person name="Angelini C."/>
            <person name="Antonin V."/>
            <person name="Barry K.W."/>
            <person name="Bougher N.L."/>
            <person name="Buchanan P."/>
            <person name="Buyck B."/>
            <person name="Bense V."/>
            <person name="Catcheside P."/>
            <person name="Chovatia M."/>
            <person name="Cooper J."/>
            <person name="Damon W."/>
            <person name="Desjardin D."/>
            <person name="Finy P."/>
            <person name="Geml J."/>
            <person name="Haridas S."/>
            <person name="Hughes K."/>
            <person name="Justo A."/>
            <person name="Karasinski D."/>
            <person name="Kautmanova I."/>
            <person name="Kiss B."/>
            <person name="Kocsube S."/>
            <person name="Kotiranta H."/>
            <person name="LaButti K.M."/>
            <person name="Lechner B.E."/>
            <person name="Liimatainen K."/>
            <person name="Lipzen A."/>
            <person name="Lukacs Z."/>
            <person name="Mihaltcheva S."/>
            <person name="Morgado L.N."/>
            <person name="Niskanen T."/>
            <person name="Noordeloos M.E."/>
            <person name="Ohm R.A."/>
            <person name="Ortiz-Santana B."/>
            <person name="Ovrebo C."/>
            <person name="Racz N."/>
            <person name="Riley R."/>
            <person name="Savchenko A."/>
            <person name="Shiryaev A."/>
            <person name="Soop K."/>
            <person name="Spirin V."/>
            <person name="Szebenyi C."/>
            <person name="Tomsovsky M."/>
            <person name="Tulloss R.E."/>
            <person name="Uehling J."/>
            <person name="Grigoriev I.V."/>
            <person name="Vagvolgyi C."/>
            <person name="Papp T."/>
            <person name="Martin F.M."/>
            <person name="Miettinen O."/>
            <person name="Hibbett D.S."/>
            <person name="Nagy L.G."/>
        </authorList>
    </citation>
    <scope>NUCLEOTIDE SEQUENCE [LARGE SCALE GENOMIC DNA]</scope>
    <source>
        <strain evidence="2 3">CBS 962.96</strain>
    </source>
</reference>
<keyword evidence="1" id="KW-0472">Membrane</keyword>
<sequence>MLDCRWRGQRRRENDVSNVPRGLCPMRGLAPFSLSSASFILFISPSPLFLFLLLLVRIPFLGLRLQFWNIIFALNLTVPFCLRSSYSNNVEIYSSASPFYTLLKQNQIQESVEPGSHTKRNLFP</sequence>
<keyword evidence="1" id="KW-1133">Transmembrane helix</keyword>
<keyword evidence="1" id="KW-0812">Transmembrane</keyword>
<dbReference type="EMBL" id="ML179375">
    <property type="protein sequence ID" value="THU89255.1"/>
    <property type="molecule type" value="Genomic_DNA"/>
</dbReference>
<organism evidence="2 3">
    <name type="scientific">Dendrothele bispora (strain CBS 962.96)</name>
    <dbReference type="NCBI Taxonomy" id="1314807"/>
    <lineage>
        <taxon>Eukaryota</taxon>
        <taxon>Fungi</taxon>
        <taxon>Dikarya</taxon>
        <taxon>Basidiomycota</taxon>
        <taxon>Agaricomycotina</taxon>
        <taxon>Agaricomycetes</taxon>
        <taxon>Agaricomycetidae</taxon>
        <taxon>Agaricales</taxon>
        <taxon>Agaricales incertae sedis</taxon>
        <taxon>Dendrothele</taxon>
    </lineage>
</organism>